<dbReference type="PROSITE" id="PS51462">
    <property type="entry name" value="NUDIX"/>
    <property type="match status" value="1"/>
</dbReference>
<dbReference type="SUPFAM" id="SSF55811">
    <property type="entry name" value="Nudix"/>
    <property type="match status" value="1"/>
</dbReference>
<keyword evidence="4" id="KW-0235">DNA replication</keyword>
<evidence type="ECO:0000256" key="11">
    <source>
        <dbReference type="ARBA" id="ARBA00038905"/>
    </source>
</evidence>
<dbReference type="EMBL" id="CP045915">
    <property type="protein sequence ID" value="QGH35117.1"/>
    <property type="molecule type" value="Genomic_DNA"/>
</dbReference>
<keyword evidence="5" id="KW-0479">Metal-binding</keyword>
<comment type="cofactor">
    <cofactor evidence="1">
        <name>Mg(2+)</name>
        <dbReference type="ChEBI" id="CHEBI:18420"/>
    </cofactor>
</comment>
<reference evidence="14 15" key="1">
    <citation type="submission" date="2019-11" db="EMBL/GenBank/DDBJ databases">
        <title>Gracilibacillus salitolerans sp. nov., a moderate halophile isolated from a saline soil in northwest China.</title>
        <authorList>
            <person name="Gan L."/>
        </authorList>
    </citation>
    <scope>NUCLEOTIDE SEQUENCE [LARGE SCALE GENOMIC DNA]</scope>
    <source>
        <strain evidence="14 15">SCU50</strain>
    </source>
</reference>
<dbReference type="GO" id="GO:0044715">
    <property type="term" value="F:8-oxo-dGDP phosphatase activity"/>
    <property type="evidence" value="ECO:0007669"/>
    <property type="project" value="TreeGrafter"/>
</dbReference>
<keyword evidence="3" id="KW-0515">Mutator protein</keyword>
<dbReference type="GO" id="GO:0006260">
    <property type="term" value="P:DNA replication"/>
    <property type="evidence" value="ECO:0007669"/>
    <property type="project" value="UniProtKB-KW"/>
</dbReference>
<dbReference type="Proteomes" id="UP000339690">
    <property type="component" value="Chromosome"/>
</dbReference>
<dbReference type="Gene3D" id="3.90.79.10">
    <property type="entry name" value="Nucleoside Triphosphate Pyrophosphohydrolase"/>
    <property type="match status" value="1"/>
</dbReference>
<sequence>MITVTAAIIVSNRKVLITKRSENMSIPNLWEFPGGKLKENESLEDCVVREINEELRVRIKVLRHFTTNHHRYDFGYIKLISFITKIESGFIELKEHADIKWVGVDDLSNYKFAPADIPVVRKLEEEGIWASIQD</sequence>
<evidence type="ECO:0000256" key="6">
    <source>
        <dbReference type="ARBA" id="ARBA00022763"/>
    </source>
</evidence>
<keyword evidence="9" id="KW-0234">DNA repair</keyword>
<dbReference type="AlphaFoldDB" id="A0A5Q2TM14"/>
<dbReference type="GO" id="GO:0035539">
    <property type="term" value="F:8-oxo-7,8-dihydrodeoxyguanosine triphosphate pyrophosphatase activity"/>
    <property type="evidence" value="ECO:0007669"/>
    <property type="project" value="UniProtKB-EC"/>
</dbReference>
<dbReference type="GO" id="GO:0008413">
    <property type="term" value="F:8-oxo-7,8-dihydroguanosine triphosphate pyrophosphatase activity"/>
    <property type="evidence" value="ECO:0007669"/>
    <property type="project" value="TreeGrafter"/>
</dbReference>
<dbReference type="Pfam" id="PF00293">
    <property type="entry name" value="NUDIX"/>
    <property type="match status" value="1"/>
</dbReference>
<dbReference type="GO" id="GO:0006281">
    <property type="term" value="P:DNA repair"/>
    <property type="evidence" value="ECO:0007669"/>
    <property type="project" value="UniProtKB-KW"/>
</dbReference>
<dbReference type="PANTHER" id="PTHR47707:SF1">
    <property type="entry name" value="NUDIX HYDROLASE FAMILY PROTEIN"/>
    <property type="match status" value="1"/>
</dbReference>
<keyword evidence="8" id="KW-0460">Magnesium</keyword>
<name>A0A5Q2TM14_9BACI</name>
<feature type="domain" description="Nudix hydrolase" evidence="13">
    <location>
        <begin position="1"/>
        <end position="125"/>
    </location>
</feature>
<gene>
    <name evidence="14" type="ORF">GI584_14160</name>
</gene>
<comment type="catalytic activity">
    <reaction evidence="10">
        <text>8-oxo-dGTP + H2O = 8-oxo-dGMP + diphosphate + H(+)</text>
        <dbReference type="Rhea" id="RHEA:31575"/>
        <dbReference type="ChEBI" id="CHEBI:15377"/>
        <dbReference type="ChEBI" id="CHEBI:15378"/>
        <dbReference type="ChEBI" id="CHEBI:33019"/>
        <dbReference type="ChEBI" id="CHEBI:63224"/>
        <dbReference type="ChEBI" id="CHEBI:77896"/>
        <dbReference type="EC" id="3.6.1.55"/>
    </reaction>
</comment>
<organism evidence="14 15">
    <name type="scientific">Gracilibacillus salitolerans</name>
    <dbReference type="NCBI Taxonomy" id="2663022"/>
    <lineage>
        <taxon>Bacteria</taxon>
        <taxon>Bacillati</taxon>
        <taxon>Bacillota</taxon>
        <taxon>Bacilli</taxon>
        <taxon>Bacillales</taxon>
        <taxon>Bacillaceae</taxon>
        <taxon>Gracilibacillus</taxon>
    </lineage>
</organism>
<proteinExistence type="inferred from homology"/>
<dbReference type="PRINTS" id="PR00502">
    <property type="entry name" value="NUDIXFAMILY"/>
</dbReference>
<dbReference type="PROSITE" id="PS00893">
    <property type="entry name" value="NUDIX_BOX"/>
    <property type="match status" value="1"/>
</dbReference>
<dbReference type="CDD" id="cd03425">
    <property type="entry name" value="NUDIX_MutT_NudA_like"/>
    <property type="match status" value="1"/>
</dbReference>
<protein>
    <recommendedName>
        <fullName evidence="11">8-oxo-dGTP diphosphatase</fullName>
        <ecNumber evidence="11">3.6.1.55</ecNumber>
    </recommendedName>
</protein>
<evidence type="ECO:0000256" key="3">
    <source>
        <dbReference type="ARBA" id="ARBA00022457"/>
    </source>
</evidence>
<evidence type="ECO:0000259" key="13">
    <source>
        <dbReference type="PROSITE" id="PS51462"/>
    </source>
</evidence>
<evidence type="ECO:0000256" key="2">
    <source>
        <dbReference type="ARBA" id="ARBA00005582"/>
    </source>
</evidence>
<dbReference type="InterPro" id="IPR020084">
    <property type="entry name" value="NUDIX_hydrolase_CS"/>
</dbReference>
<comment type="similarity">
    <text evidence="2 12">Belongs to the Nudix hydrolase family.</text>
</comment>
<evidence type="ECO:0000313" key="15">
    <source>
        <dbReference type="Proteomes" id="UP000339690"/>
    </source>
</evidence>
<dbReference type="InterPro" id="IPR047127">
    <property type="entry name" value="MutT-like"/>
</dbReference>
<dbReference type="EC" id="3.6.1.55" evidence="11"/>
<keyword evidence="15" id="KW-1185">Reference proteome</keyword>
<dbReference type="InterPro" id="IPR020476">
    <property type="entry name" value="Nudix_hydrolase"/>
</dbReference>
<dbReference type="GO" id="GO:0044716">
    <property type="term" value="F:8-oxo-GDP phosphatase activity"/>
    <property type="evidence" value="ECO:0007669"/>
    <property type="project" value="TreeGrafter"/>
</dbReference>
<evidence type="ECO:0000256" key="1">
    <source>
        <dbReference type="ARBA" id="ARBA00001946"/>
    </source>
</evidence>
<evidence type="ECO:0000256" key="9">
    <source>
        <dbReference type="ARBA" id="ARBA00023204"/>
    </source>
</evidence>
<evidence type="ECO:0000256" key="4">
    <source>
        <dbReference type="ARBA" id="ARBA00022705"/>
    </source>
</evidence>
<dbReference type="RefSeq" id="WP_153791591.1">
    <property type="nucleotide sequence ID" value="NZ_CP045915.1"/>
</dbReference>
<evidence type="ECO:0000256" key="12">
    <source>
        <dbReference type="RuleBase" id="RU003476"/>
    </source>
</evidence>
<evidence type="ECO:0000256" key="8">
    <source>
        <dbReference type="ARBA" id="ARBA00022842"/>
    </source>
</evidence>
<evidence type="ECO:0000256" key="10">
    <source>
        <dbReference type="ARBA" id="ARBA00035861"/>
    </source>
</evidence>
<dbReference type="InterPro" id="IPR000086">
    <property type="entry name" value="NUDIX_hydrolase_dom"/>
</dbReference>
<accession>A0A5Q2TM14</accession>
<dbReference type="PANTHER" id="PTHR47707">
    <property type="entry name" value="8-OXO-DGTP DIPHOSPHATASE"/>
    <property type="match status" value="1"/>
</dbReference>
<evidence type="ECO:0000256" key="5">
    <source>
        <dbReference type="ARBA" id="ARBA00022723"/>
    </source>
</evidence>
<dbReference type="GO" id="GO:0046872">
    <property type="term" value="F:metal ion binding"/>
    <property type="evidence" value="ECO:0007669"/>
    <property type="project" value="UniProtKB-KW"/>
</dbReference>
<dbReference type="KEGG" id="grc:GI584_14160"/>
<dbReference type="InterPro" id="IPR015797">
    <property type="entry name" value="NUDIX_hydrolase-like_dom_sf"/>
</dbReference>
<evidence type="ECO:0000313" key="14">
    <source>
        <dbReference type="EMBL" id="QGH35117.1"/>
    </source>
</evidence>
<evidence type="ECO:0000256" key="7">
    <source>
        <dbReference type="ARBA" id="ARBA00022801"/>
    </source>
</evidence>
<keyword evidence="7 12" id="KW-0378">Hydrolase</keyword>
<keyword evidence="6" id="KW-0227">DNA damage</keyword>